<evidence type="ECO:0000259" key="5">
    <source>
        <dbReference type="Pfam" id="PF01625"/>
    </source>
</evidence>
<comment type="function">
    <text evidence="4">Has an important function as a repair enzyme for proteins that have been inactivated by oxidation. Catalyzes the reversible oxidation-reduction of methionine sulfoxide in proteins to methionine.</text>
</comment>
<evidence type="ECO:0000313" key="7">
    <source>
        <dbReference type="Proteomes" id="UP001224412"/>
    </source>
</evidence>
<comment type="caution">
    <text evidence="6">The sequence shown here is derived from an EMBL/GenBank/DDBJ whole genome shotgun (WGS) entry which is preliminary data.</text>
</comment>
<dbReference type="GO" id="GO:0005737">
    <property type="term" value="C:cytoplasm"/>
    <property type="evidence" value="ECO:0007669"/>
    <property type="project" value="TreeGrafter"/>
</dbReference>
<dbReference type="HAMAP" id="MF_01401">
    <property type="entry name" value="MsrA"/>
    <property type="match status" value="1"/>
</dbReference>
<evidence type="ECO:0000313" key="6">
    <source>
        <dbReference type="EMBL" id="MDK4306123.1"/>
    </source>
</evidence>
<evidence type="ECO:0000256" key="4">
    <source>
        <dbReference type="HAMAP-Rule" id="MF_01401"/>
    </source>
</evidence>
<feature type="domain" description="Peptide methionine sulphoxide reductase MsrA" evidence="5">
    <location>
        <begin position="51"/>
        <end position="211"/>
    </location>
</feature>
<accession>A0AAP4BNE2</accession>
<proteinExistence type="inferred from homology"/>
<protein>
    <recommendedName>
        <fullName evidence="4">Peptide methionine sulfoxide reductase MsrA</fullName>
        <shortName evidence="4">Protein-methionine-S-oxide reductase</shortName>
        <ecNumber evidence="4">1.8.4.11</ecNumber>
    </recommendedName>
    <alternativeName>
        <fullName evidence="4">Peptide-methionine (S)-S-oxide reductase</fullName>
        <shortName evidence="4">Peptide Met(O) reductase</shortName>
    </alternativeName>
</protein>
<dbReference type="EMBL" id="JASNVH010000001">
    <property type="protein sequence ID" value="MDK4306123.1"/>
    <property type="molecule type" value="Genomic_DNA"/>
</dbReference>
<comment type="similarity">
    <text evidence="4">Belongs to the MsrA Met sulfoxide reductase family.</text>
</comment>
<feature type="active site" evidence="4">
    <location>
        <position position="57"/>
    </location>
</feature>
<evidence type="ECO:0000256" key="3">
    <source>
        <dbReference type="ARBA" id="ARBA00048782"/>
    </source>
</evidence>
<dbReference type="InterPro" id="IPR050162">
    <property type="entry name" value="MsrA_MetSO_reductase"/>
</dbReference>
<dbReference type="SUPFAM" id="SSF55068">
    <property type="entry name" value="Peptide methionine sulfoxide reductase"/>
    <property type="match status" value="1"/>
</dbReference>
<name>A0AAP4BNE2_9CORY</name>
<dbReference type="Proteomes" id="UP001224412">
    <property type="component" value="Unassembled WGS sequence"/>
</dbReference>
<dbReference type="PANTHER" id="PTHR42799:SF2">
    <property type="entry name" value="MITOCHONDRIAL PEPTIDE METHIONINE SULFOXIDE REDUCTASE"/>
    <property type="match status" value="1"/>
</dbReference>
<organism evidence="6 7">
    <name type="scientific">Corynebacterium pseudodiphtheriticum</name>
    <dbReference type="NCBI Taxonomy" id="37637"/>
    <lineage>
        <taxon>Bacteria</taxon>
        <taxon>Bacillati</taxon>
        <taxon>Actinomycetota</taxon>
        <taxon>Actinomycetes</taxon>
        <taxon>Mycobacteriales</taxon>
        <taxon>Corynebacteriaceae</taxon>
        <taxon>Corynebacterium</taxon>
    </lineage>
</organism>
<dbReference type="InterPro" id="IPR002569">
    <property type="entry name" value="Met_Sox_Rdtase_MsrA_dom"/>
</dbReference>
<comment type="catalytic activity">
    <reaction evidence="2 4">
        <text>L-methionyl-[protein] + [thioredoxin]-disulfide + H2O = L-methionyl-(S)-S-oxide-[protein] + [thioredoxin]-dithiol</text>
        <dbReference type="Rhea" id="RHEA:14217"/>
        <dbReference type="Rhea" id="RHEA-COMP:10698"/>
        <dbReference type="Rhea" id="RHEA-COMP:10700"/>
        <dbReference type="Rhea" id="RHEA-COMP:12313"/>
        <dbReference type="Rhea" id="RHEA-COMP:12315"/>
        <dbReference type="ChEBI" id="CHEBI:15377"/>
        <dbReference type="ChEBI" id="CHEBI:16044"/>
        <dbReference type="ChEBI" id="CHEBI:29950"/>
        <dbReference type="ChEBI" id="CHEBI:44120"/>
        <dbReference type="ChEBI" id="CHEBI:50058"/>
        <dbReference type="EC" id="1.8.4.11"/>
    </reaction>
</comment>
<dbReference type="Pfam" id="PF01625">
    <property type="entry name" value="PMSR"/>
    <property type="match status" value="1"/>
</dbReference>
<evidence type="ECO:0000256" key="2">
    <source>
        <dbReference type="ARBA" id="ARBA00047806"/>
    </source>
</evidence>
<keyword evidence="1 4" id="KW-0560">Oxidoreductase</keyword>
<dbReference type="NCBIfam" id="TIGR00401">
    <property type="entry name" value="msrA"/>
    <property type="match status" value="1"/>
</dbReference>
<dbReference type="AlphaFoldDB" id="A0AAP4BNE2"/>
<sequence length="222" mass="24257">MGMWMFGNNPELVAEEDALHGGKHPVLENPRPHAVLGTPITGIWEEGQASLIVGLGCFWGVEKLYWNLDGVVSTSTGYAGGVTPNPTYREVCTGRTNHVEVVRVVYDPSRVSLEDLVRVGLEAHDPTQGYRQGNDVGTQYRSAFYTEGPNAAEEKQTVDKLVDAYGKKLQANGYGEVTTEIATLAETPAGEYYLAEDEHQQYLEKNPQGYCPHHGTGIACSI</sequence>
<reference evidence="6" key="1">
    <citation type="submission" date="2023-05" db="EMBL/GenBank/DDBJ databases">
        <title>Metabolic capabilities are highly conserved among human nasal-associated Corynebacterium species in pangenomic analyses.</title>
        <authorList>
            <person name="Tran T.H."/>
            <person name="Roberts A.Q."/>
            <person name="Escapa I.F."/>
            <person name="Gao W."/>
            <person name="Conlan S."/>
            <person name="Kong H."/>
            <person name="Segre J.A."/>
            <person name="Kelly M.S."/>
            <person name="Lemon K.P."/>
        </authorList>
    </citation>
    <scope>NUCLEOTIDE SEQUENCE</scope>
    <source>
        <strain evidence="6">KPL2773</strain>
    </source>
</reference>
<dbReference type="PANTHER" id="PTHR42799">
    <property type="entry name" value="MITOCHONDRIAL PEPTIDE METHIONINE SULFOXIDE REDUCTASE"/>
    <property type="match status" value="1"/>
</dbReference>
<comment type="catalytic activity">
    <reaction evidence="3 4">
        <text>[thioredoxin]-disulfide + L-methionine + H2O = L-methionine (S)-S-oxide + [thioredoxin]-dithiol</text>
        <dbReference type="Rhea" id="RHEA:19993"/>
        <dbReference type="Rhea" id="RHEA-COMP:10698"/>
        <dbReference type="Rhea" id="RHEA-COMP:10700"/>
        <dbReference type="ChEBI" id="CHEBI:15377"/>
        <dbReference type="ChEBI" id="CHEBI:29950"/>
        <dbReference type="ChEBI" id="CHEBI:50058"/>
        <dbReference type="ChEBI" id="CHEBI:57844"/>
        <dbReference type="ChEBI" id="CHEBI:58772"/>
        <dbReference type="EC" id="1.8.4.11"/>
    </reaction>
</comment>
<dbReference type="Gene3D" id="3.30.1060.10">
    <property type="entry name" value="Peptide methionine sulphoxide reductase MsrA"/>
    <property type="match status" value="1"/>
</dbReference>
<dbReference type="GO" id="GO:0008113">
    <property type="term" value="F:peptide-methionine (S)-S-oxide reductase activity"/>
    <property type="evidence" value="ECO:0007669"/>
    <property type="project" value="UniProtKB-UniRule"/>
</dbReference>
<dbReference type="InterPro" id="IPR036509">
    <property type="entry name" value="Met_Sox_Rdtase_MsrA_sf"/>
</dbReference>
<gene>
    <name evidence="4 6" type="primary">msrA</name>
    <name evidence="6" type="ORF">QPX42_00910</name>
</gene>
<evidence type="ECO:0000256" key="1">
    <source>
        <dbReference type="ARBA" id="ARBA00023002"/>
    </source>
</evidence>
<dbReference type="EC" id="1.8.4.11" evidence="4"/>
<dbReference type="GO" id="GO:0034599">
    <property type="term" value="P:cellular response to oxidative stress"/>
    <property type="evidence" value="ECO:0007669"/>
    <property type="project" value="TreeGrafter"/>
</dbReference>